<dbReference type="RefSeq" id="WP_345668676.1">
    <property type="nucleotide sequence ID" value="NZ_BAABKC010000044.1"/>
</dbReference>
<keyword evidence="2" id="KW-1185">Reference proteome</keyword>
<name>A0ABP9KD16_9ACTN</name>
<sequence>MIPAAVLAVIRATLEDAPTRELLNRPGWTAQRVTRDLEQAGWTIIPTPPRNAAQRPA</sequence>
<comment type="caution">
    <text evidence="1">The sequence shown here is derived from an EMBL/GenBank/DDBJ whole genome shotgun (WGS) entry which is preliminary data.</text>
</comment>
<dbReference type="Proteomes" id="UP001500124">
    <property type="component" value="Unassembled WGS sequence"/>
</dbReference>
<dbReference type="EMBL" id="BAABKC010000044">
    <property type="protein sequence ID" value="GAA5056340.1"/>
    <property type="molecule type" value="Genomic_DNA"/>
</dbReference>
<evidence type="ECO:0008006" key="3">
    <source>
        <dbReference type="Google" id="ProtNLM"/>
    </source>
</evidence>
<organism evidence="1 2">
    <name type="scientific">Streptomyces similanensis</name>
    <dbReference type="NCBI Taxonomy" id="1274988"/>
    <lineage>
        <taxon>Bacteria</taxon>
        <taxon>Bacillati</taxon>
        <taxon>Actinomycetota</taxon>
        <taxon>Actinomycetes</taxon>
        <taxon>Kitasatosporales</taxon>
        <taxon>Streptomycetaceae</taxon>
        <taxon>Streptomyces</taxon>
    </lineage>
</organism>
<proteinExistence type="predicted"/>
<reference evidence="2" key="1">
    <citation type="journal article" date="2019" name="Int. J. Syst. Evol. Microbiol.">
        <title>The Global Catalogue of Microorganisms (GCM) 10K type strain sequencing project: providing services to taxonomists for standard genome sequencing and annotation.</title>
        <authorList>
            <consortium name="The Broad Institute Genomics Platform"/>
            <consortium name="The Broad Institute Genome Sequencing Center for Infectious Disease"/>
            <person name="Wu L."/>
            <person name="Ma J."/>
        </authorList>
    </citation>
    <scope>NUCLEOTIDE SEQUENCE [LARGE SCALE GENOMIC DNA]</scope>
    <source>
        <strain evidence="2">JCM 18410</strain>
    </source>
</reference>
<evidence type="ECO:0000313" key="1">
    <source>
        <dbReference type="EMBL" id="GAA5056340.1"/>
    </source>
</evidence>
<gene>
    <name evidence="1" type="ORF">GCM10023336_29010</name>
</gene>
<protein>
    <recommendedName>
        <fullName evidence="3">Transposase</fullName>
    </recommendedName>
</protein>
<evidence type="ECO:0000313" key="2">
    <source>
        <dbReference type="Proteomes" id="UP001500124"/>
    </source>
</evidence>
<accession>A0ABP9KD16</accession>